<protein>
    <submittedName>
        <fullName evidence="4">Site-specific integrase</fullName>
    </submittedName>
</protein>
<feature type="domain" description="Tyr recombinase" evidence="3">
    <location>
        <begin position="159"/>
        <end position="334"/>
    </location>
</feature>
<dbReference type="InterPro" id="IPR011010">
    <property type="entry name" value="DNA_brk_join_enz"/>
</dbReference>
<dbReference type="RefSeq" id="WP_127742673.1">
    <property type="nucleotide sequence ID" value="NZ_SACN01000001.1"/>
</dbReference>
<evidence type="ECO:0000256" key="2">
    <source>
        <dbReference type="ARBA" id="ARBA00023172"/>
    </source>
</evidence>
<gene>
    <name evidence="4" type="ORF">EOD43_07740</name>
</gene>
<keyword evidence="1" id="KW-0229">DNA integration</keyword>
<dbReference type="PANTHER" id="PTHR30349">
    <property type="entry name" value="PHAGE INTEGRASE-RELATED"/>
    <property type="match status" value="1"/>
</dbReference>
<evidence type="ECO:0000256" key="1">
    <source>
        <dbReference type="ARBA" id="ARBA00022908"/>
    </source>
</evidence>
<dbReference type="Gene3D" id="1.10.443.10">
    <property type="entry name" value="Intergrase catalytic core"/>
    <property type="match status" value="1"/>
</dbReference>
<proteinExistence type="predicted"/>
<dbReference type="PANTHER" id="PTHR30349:SF64">
    <property type="entry name" value="PROPHAGE INTEGRASE INTD-RELATED"/>
    <property type="match status" value="1"/>
</dbReference>
<evidence type="ECO:0000259" key="3">
    <source>
        <dbReference type="PROSITE" id="PS51898"/>
    </source>
</evidence>
<dbReference type="SUPFAM" id="SSF56349">
    <property type="entry name" value="DNA breaking-rejoining enzymes"/>
    <property type="match status" value="1"/>
</dbReference>
<dbReference type="Pfam" id="PF00589">
    <property type="entry name" value="Phage_integrase"/>
    <property type="match status" value="1"/>
</dbReference>
<keyword evidence="2" id="KW-0233">DNA recombination</keyword>
<name>A0A437M7Q4_9SPHN</name>
<dbReference type="GO" id="GO:0006310">
    <property type="term" value="P:DNA recombination"/>
    <property type="evidence" value="ECO:0007669"/>
    <property type="project" value="UniProtKB-KW"/>
</dbReference>
<dbReference type="InterPro" id="IPR050090">
    <property type="entry name" value="Tyrosine_recombinase_XerCD"/>
</dbReference>
<dbReference type="AlphaFoldDB" id="A0A437M7Q4"/>
<dbReference type="CDD" id="cd00796">
    <property type="entry name" value="INT_Rci_Hp1_C"/>
    <property type="match status" value="1"/>
</dbReference>
<organism evidence="4 5">
    <name type="scientific">Sphingomonas crocodyli</name>
    <dbReference type="NCBI Taxonomy" id="1979270"/>
    <lineage>
        <taxon>Bacteria</taxon>
        <taxon>Pseudomonadati</taxon>
        <taxon>Pseudomonadota</taxon>
        <taxon>Alphaproteobacteria</taxon>
        <taxon>Sphingomonadales</taxon>
        <taxon>Sphingomonadaceae</taxon>
        <taxon>Sphingomonas</taxon>
    </lineage>
</organism>
<dbReference type="InterPro" id="IPR013762">
    <property type="entry name" value="Integrase-like_cat_sf"/>
</dbReference>
<dbReference type="EMBL" id="SACN01000001">
    <property type="protein sequence ID" value="RVT93748.1"/>
    <property type="molecule type" value="Genomic_DNA"/>
</dbReference>
<dbReference type="PROSITE" id="PS51898">
    <property type="entry name" value="TYR_RECOMBINASE"/>
    <property type="match status" value="1"/>
</dbReference>
<dbReference type="GO" id="GO:0015074">
    <property type="term" value="P:DNA integration"/>
    <property type="evidence" value="ECO:0007669"/>
    <property type="project" value="UniProtKB-KW"/>
</dbReference>
<evidence type="ECO:0000313" key="5">
    <source>
        <dbReference type="Proteomes" id="UP000282971"/>
    </source>
</evidence>
<dbReference type="OrthoDB" id="7615137at2"/>
<evidence type="ECO:0000313" key="4">
    <source>
        <dbReference type="EMBL" id="RVT93748.1"/>
    </source>
</evidence>
<dbReference type="GO" id="GO:0003677">
    <property type="term" value="F:DNA binding"/>
    <property type="evidence" value="ECO:0007669"/>
    <property type="project" value="InterPro"/>
</dbReference>
<keyword evidence="5" id="KW-1185">Reference proteome</keyword>
<dbReference type="Proteomes" id="UP000282971">
    <property type="component" value="Unassembled WGS sequence"/>
</dbReference>
<sequence length="338" mass="38303">MPGLPYRIGRLTRTREDGTRYWSFCIKWADERGAHRVSLGTDDRAAAEAAAREFWGKRTLATAETVGEIVTAYLDSLGGLKDEKRKREAWVAAKPFWAGLRTHQIDAETGPTYIEQRQRALNTVRNELGLIRSALAWAHKDKQMIPVMPPVKVPAMPDSEVEHLTKAQFRRFLKGCKAPHVRLFVLLAIATGARSKHLLALPWVRVDWQRKHISLKPTRDGDKEAPNKGRATVPVDDERVWEALKEARHMAQTLFVIESGGERIASIRKGFEAASERSGVKCTPHMLRHSAAVWMAEARTPMDEIAAFLGHKNPLITARVYARFHPDYLRRAAKALRW</sequence>
<comment type="caution">
    <text evidence="4">The sequence shown here is derived from an EMBL/GenBank/DDBJ whole genome shotgun (WGS) entry which is preliminary data.</text>
</comment>
<accession>A0A437M7Q4</accession>
<dbReference type="InterPro" id="IPR002104">
    <property type="entry name" value="Integrase_catalytic"/>
</dbReference>
<reference evidence="4 5" key="1">
    <citation type="submission" date="2019-01" db="EMBL/GenBank/DDBJ databases">
        <authorList>
            <person name="Chen W.-M."/>
        </authorList>
    </citation>
    <scope>NUCLEOTIDE SEQUENCE [LARGE SCALE GENOMIC DNA]</scope>
    <source>
        <strain evidence="4 5">CCP-7</strain>
    </source>
</reference>